<sequence>MDFGDDDIYRLISTKVVNEYPKTEIRTIECKEGLTLSSKREGYRRRKFLGSNIDNFTSSTRNLLHRFKQSKTGHLKTSFQNENVAFNADMDVDRNGPLIQASAVIGYQGWLAGYQTAFDTQNKKLTKNNFALGFTTGDLILHTNVDDGQEFGGSIYQRVSPRLETGVQLAWSSGSNNTRFGIGAKYDLDKDAAIRAKVNNTSQIGLGYQQRLRDGITLTLSTLIDGKNFNSGGHKIGLALELEA</sequence>
<dbReference type="EMBL" id="CM043022">
    <property type="protein sequence ID" value="KAI4457157.1"/>
    <property type="molecule type" value="Genomic_DNA"/>
</dbReference>
<proteinExistence type="predicted"/>
<dbReference type="Proteomes" id="UP001056778">
    <property type="component" value="Chromosome 8"/>
</dbReference>
<keyword evidence="2" id="KW-1185">Reference proteome</keyword>
<evidence type="ECO:0000313" key="1">
    <source>
        <dbReference type="EMBL" id="KAI4457157.1"/>
    </source>
</evidence>
<evidence type="ECO:0000313" key="2">
    <source>
        <dbReference type="Proteomes" id="UP001056778"/>
    </source>
</evidence>
<comment type="caution">
    <text evidence="1">The sequence shown here is derived from an EMBL/GenBank/DDBJ whole genome shotgun (WGS) entry which is preliminary data.</text>
</comment>
<protein>
    <submittedName>
        <fullName evidence="1">Voltage-dependent anion-selective channel</fullName>
    </submittedName>
</protein>
<name>A0ACB9STQ4_HOLOL</name>
<accession>A0ACB9STQ4</accession>
<gene>
    <name evidence="1" type="ORF">MML48_8g00008416</name>
</gene>
<reference evidence="1" key="1">
    <citation type="submission" date="2022-04" db="EMBL/GenBank/DDBJ databases">
        <title>Chromosome-scale genome assembly of Holotrichia oblita Faldermann.</title>
        <authorList>
            <person name="Rongchong L."/>
        </authorList>
    </citation>
    <scope>NUCLEOTIDE SEQUENCE</scope>
    <source>
        <strain evidence="1">81SQS9</strain>
    </source>
</reference>
<organism evidence="1 2">
    <name type="scientific">Holotrichia oblita</name>
    <name type="common">Chafer beetle</name>
    <dbReference type="NCBI Taxonomy" id="644536"/>
    <lineage>
        <taxon>Eukaryota</taxon>
        <taxon>Metazoa</taxon>
        <taxon>Ecdysozoa</taxon>
        <taxon>Arthropoda</taxon>
        <taxon>Hexapoda</taxon>
        <taxon>Insecta</taxon>
        <taxon>Pterygota</taxon>
        <taxon>Neoptera</taxon>
        <taxon>Endopterygota</taxon>
        <taxon>Coleoptera</taxon>
        <taxon>Polyphaga</taxon>
        <taxon>Scarabaeiformia</taxon>
        <taxon>Scarabaeidae</taxon>
        <taxon>Melolonthinae</taxon>
        <taxon>Holotrichia</taxon>
    </lineage>
</organism>